<dbReference type="Proteomes" id="UP000256779">
    <property type="component" value="Unassembled WGS sequence"/>
</dbReference>
<proteinExistence type="predicted"/>
<dbReference type="Pfam" id="PF10652">
    <property type="entry name" value="DUF2480"/>
    <property type="match status" value="1"/>
</dbReference>
<dbReference type="EMBL" id="QREG01000024">
    <property type="protein sequence ID" value="RED93592.1"/>
    <property type="molecule type" value="Genomic_DNA"/>
</dbReference>
<accession>A0A3D9L0K8</accession>
<organism evidence="1 2">
    <name type="scientific">Marinoscillum furvescens DSM 4134</name>
    <dbReference type="NCBI Taxonomy" id="1122208"/>
    <lineage>
        <taxon>Bacteria</taxon>
        <taxon>Pseudomonadati</taxon>
        <taxon>Bacteroidota</taxon>
        <taxon>Cytophagia</taxon>
        <taxon>Cytophagales</taxon>
        <taxon>Reichenbachiellaceae</taxon>
        <taxon>Marinoscillum</taxon>
    </lineage>
</organism>
<comment type="caution">
    <text evidence="1">The sequence shown here is derived from an EMBL/GenBank/DDBJ whole genome shotgun (WGS) entry which is preliminary data.</text>
</comment>
<keyword evidence="2" id="KW-1185">Reference proteome</keyword>
<sequence length="168" mass="19200">MEEIVNRVANSSLVSLDLDEFIDQSEREYFDLKDALFQGLILREREFRTYIKEHDWSQYSGKNVGVFCSSDAIIPSWAFMLVATKLAPYARCSAVGERDALEKILIDEAIEKILSLELDDAKVVIKGCGELQSRDYAYFQLTKRLLGRVASIMYGEPCSTVPVYKRPR</sequence>
<name>A0A3D9L0K8_MARFU</name>
<gene>
    <name evidence="1" type="ORF">C7460_1242</name>
</gene>
<dbReference type="InterPro" id="IPR018914">
    <property type="entry name" value="DUF2480"/>
</dbReference>
<dbReference type="OrthoDB" id="9803040at2"/>
<dbReference type="AlphaFoldDB" id="A0A3D9L0K8"/>
<protein>
    <submittedName>
        <fullName evidence="1">Uncharacterized protein DUF2480</fullName>
    </submittedName>
</protein>
<evidence type="ECO:0000313" key="2">
    <source>
        <dbReference type="Proteomes" id="UP000256779"/>
    </source>
</evidence>
<evidence type="ECO:0000313" key="1">
    <source>
        <dbReference type="EMBL" id="RED93592.1"/>
    </source>
</evidence>
<reference evidence="1 2" key="1">
    <citation type="submission" date="2018-07" db="EMBL/GenBank/DDBJ databases">
        <title>Genomic Encyclopedia of Type Strains, Phase IV (KMG-IV): sequencing the most valuable type-strain genomes for metagenomic binning, comparative biology and taxonomic classification.</title>
        <authorList>
            <person name="Goeker M."/>
        </authorList>
    </citation>
    <scope>NUCLEOTIDE SEQUENCE [LARGE SCALE GENOMIC DNA]</scope>
    <source>
        <strain evidence="1 2">DSM 4134</strain>
    </source>
</reference>
<dbReference type="RefSeq" id="WP_115869825.1">
    <property type="nucleotide sequence ID" value="NZ_QREG01000024.1"/>
</dbReference>